<gene>
    <name evidence="2" type="ORF">EPI10_024448</name>
</gene>
<dbReference type="OrthoDB" id="1914518at2759"/>
<dbReference type="AlphaFoldDB" id="A0A5B6VZ53"/>
<feature type="domain" description="Reverse transcriptase" evidence="1">
    <location>
        <begin position="180"/>
        <end position="362"/>
    </location>
</feature>
<evidence type="ECO:0000313" key="2">
    <source>
        <dbReference type="EMBL" id="KAA3474127.1"/>
    </source>
</evidence>
<sequence>MMISMQAQQTQQQSVVAKDTVPVPQVPVKIYLDKYSKLVTVTAFLDTGAATIMNPDVLPSEWWMPRTPFFNSIANYPFATYLKSKPIVIQFFPRCFVKTIVLGSKLLGKDIAIGFDIYSKAQYSHTEFFSKCSNPLWKNFDFFISSPFKKNKDINPTKASHQGMNPKHLRLAKKECEDLQRQSLIEPSYSQWACEAFYVNKRFEKIRGKLRLVVNYEPLNLFLQDDKFLLPNKKTLFSSLAKAKVYSKFDFKARFWQLGVIPEDRLKTGFCIPNKHYQWKVMPFRLTTTPSKFQKAMTRIFHPIMNSTLIYIDDIFLYSPDEEAHSKLLNQFSQLIFQYGIMISERKMHINKSEIEYLGMNLKEGKYSPEPHIAKKLLEFPDADLTKKQV</sequence>
<dbReference type="Proteomes" id="UP000325315">
    <property type="component" value="Unassembled WGS sequence"/>
</dbReference>
<dbReference type="Gene3D" id="3.10.10.10">
    <property type="entry name" value="HIV Type 1 Reverse Transcriptase, subunit A, domain 1"/>
    <property type="match status" value="1"/>
</dbReference>
<dbReference type="SUPFAM" id="SSF56672">
    <property type="entry name" value="DNA/RNA polymerases"/>
    <property type="match status" value="1"/>
</dbReference>
<dbReference type="InterPro" id="IPR043502">
    <property type="entry name" value="DNA/RNA_pol_sf"/>
</dbReference>
<proteinExistence type="predicted"/>
<evidence type="ECO:0000313" key="3">
    <source>
        <dbReference type="Proteomes" id="UP000325315"/>
    </source>
</evidence>
<dbReference type="CDD" id="cd01647">
    <property type="entry name" value="RT_LTR"/>
    <property type="match status" value="1"/>
</dbReference>
<keyword evidence="3" id="KW-1185">Reference proteome</keyword>
<dbReference type="Pfam" id="PF00078">
    <property type="entry name" value="RVT_1"/>
    <property type="match status" value="1"/>
</dbReference>
<dbReference type="InterPro" id="IPR000477">
    <property type="entry name" value="RT_dom"/>
</dbReference>
<dbReference type="Gene3D" id="3.30.70.270">
    <property type="match status" value="1"/>
</dbReference>
<dbReference type="EMBL" id="SMMG02000005">
    <property type="protein sequence ID" value="KAA3474127.1"/>
    <property type="molecule type" value="Genomic_DNA"/>
</dbReference>
<evidence type="ECO:0000259" key="1">
    <source>
        <dbReference type="PROSITE" id="PS50878"/>
    </source>
</evidence>
<dbReference type="PANTHER" id="PTHR33064">
    <property type="entry name" value="POL PROTEIN"/>
    <property type="match status" value="1"/>
</dbReference>
<dbReference type="InterPro" id="IPR051320">
    <property type="entry name" value="Viral_Replic_Matur_Polypro"/>
</dbReference>
<protein>
    <submittedName>
        <fullName evidence="2">Polyprotein</fullName>
    </submittedName>
</protein>
<organism evidence="2 3">
    <name type="scientific">Gossypium australe</name>
    <dbReference type="NCBI Taxonomy" id="47621"/>
    <lineage>
        <taxon>Eukaryota</taxon>
        <taxon>Viridiplantae</taxon>
        <taxon>Streptophyta</taxon>
        <taxon>Embryophyta</taxon>
        <taxon>Tracheophyta</taxon>
        <taxon>Spermatophyta</taxon>
        <taxon>Magnoliopsida</taxon>
        <taxon>eudicotyledons</taxon>
        <taxon>Gunneridae</taxon>
        <taxon>Pentapetalae</taxon>
        <taxon>rosids</taxon>
        <taxon>malvids</taxon>
        <taxon>Malvales</taxon>
        <taxon>Malvaceae</taxon>
        <taxon>Malvoideae</taxon>
        <taxon>Gossypium</taxon>
    </lineage>
</organism>
<dbReference type="InterPro" id="IPR043128">
    <property type="entry name" value="Rev_trsase/Diguanyl_cyclase"/>
</dbReference>
<name>A0A5B6VZ53_9ROSI</name>
<dbReference type="PANTHER" id="PTHR33064:SF37">
    <property type="entry name" value="RIBONUCLEASE H"/>
    <property type="match status" value="1"/>
</dbReference>
<reference evidence="3" key="1">
    <citation type="journal article" date="2019" name="Plant Biotechnol. J.">
        <title>Genome sequencing of the Australian wild diploid species Gossypium australe highlights disease resistance and delayed gland morphogenesis.</title>
        <authorList>
            <person name="Cai Y."/>
            <person name="Cai X."/>
            <person name="Wang Q."/>
            <person name="Wang P."/>
            <person name="Zhang Y."/>
            <person name="Cai C."/>
            <person name="Xu Y."/>
            <person name="Wang K."/>
            <person name="Zhou Z."/>
            <person name="Wang C."/>
            <person name="Geng S."/>
            <person name="Li B."/>
            <person name="Dong Q."/>
            <person name="Hou Y."/>
            <person name="Wang H."/>
            <person name="Ai P."/>
            <person name="Liu Z."/>
            <person name="Yi F."/>
            <person name="Sun M."/>
            <person name="An G."/>
            <person name="Cheng J."/>
            <person name="Zhang Y."/>
            <person name="Shi Q."/>
            <person name="Xie Y."/>
            <person name="Shi X."/>
            <person name="Chang Y."/>
            <person name="Huang F."/>
            <person name="Chen Y."/>
            <person name="Hong S."/>
            <person name="Mi L."/>
            <person name="Sun Q."/>
            <person name="Zhang L."/>
            <person name="Zhou B."/>
            <person name="Peng R."/>
            <person name="Zhang X."/>
            <person name="Liu F."/>
        </authorList>
    </citation>
    <scope>NUCLEOTIDE SEQUENCE [LARGE SCALE GENOMIC DNA]</scope>
    <source>
        <strain evidence="3">cv. PA1801</strain>
    </source>
</reference>
<dbReference type="PROSITE" id="PS50878">
    <property type="entry name" value="RT_POL"/>
    <property type="match status" value="1"/>
</dbReference>
<accession>A0A5B6VZ53</accession>
<comment type="caution">
    <text evidence="2">The sequence shown here is derived from an EMBL/GenBank/DDBJ whole genome shotgun (WGS) entry which is preliminary data.</text>
</comment>